<protein>
    <submittedName>
        <fullName evidence="1">Uncharacterized protein</fullName>
    </submittedName>
</protein>
<keyword evidence="2" id="KW-1185">Reference proteome</keyword>
<comment type="caution">
    <text evidence="1">The sequence shown here is derived from an EMBL/GenBank/DDBJ whole genome shotgun (WGS) entry which is preliminary data.</text>
</comment>
<accession>A0A8X6SLK8</accession>
<dbReference type="AlphaFoldDB" id="A0A8X6SLK8"/>
<sequence>MSRVGKNDLSLIVKETKITDSRNLDFIGINDLNETYSLRENIKKTPEESCLLMGGRRSPKLQRQFVHLPCLQETDFLRNLGVPQVNGLYGGRSCILAQLVGQSVL</sequence>
<organism evidence="1 2">
    <name type="scientific">Trichonephila clavipes</name>
    <name type="common">Golden silk orbweaver</name>
    <name type="synonym">Nephila clavipes</name>
    <dbReference type="NCBI Taxonomy" id="2585209"/>
    <lineage>
        <taxon>Eukaryota</taxon>
        <taxon>Metazoa</taxon>
        <taxon>Ecdysozoa</taxon>
        <taxon>Arthropoda</taxon>
        <taxon>Chelicerata</taxon>
        <taxon>Arachnida</taxon>
        <taxon>Araneae</taxon>
        <taxon>Araneomorphae</taxon>
        <taxon>Entelegynae</taxon>
        <taxon>Araneoidea</taxon>
        <taxon>Nephilidae</taxon>
        <taxon>Trichonephila</taxon>
    </lineage>
</organism>
<dbReference type="Proteomes" id="UP000887159">
    <property type="component" value="Unassembled WGS sequence"/>
</dbReference>
<reference evidence="1" key="1">
    <citation type="submission" date="2020-08" db="EMBL/GenBank/DDBJ databases">
        <title>Multicomponent nature underlies the extraordinary mechanical properties of spider dragline silk.</title>
        <authorList>
            <person name="Kono N."/>
            <person name="Nakamura H."/>
            <person name="Mori M."/>
            <person name="Yoshida Y."/>
            <person name="Ohtoshi R."/>
            <person name="Malay A.D."/>
            <person name="Moran D.A.P."/>
            <person name="Tomita M."/>
            <person name="Numata K."/>
            <person name="Arakawa K."/>
        </authorList>
    </citation>
    <scope>NUCLEOTIDE SEQUENCE</scope>
</reference>
<proteinExistence type="predicted"/>
<dbReference type="EMBL" id="BMAU01021304">
    <property type="protein sequence ID" value="GFY11307.1"/>
    <property type="molecule type" value="Genomic_DNA"/>
</dbReference>
<evidence type="ECO:0000313" key="2">
    <source>
        <dbReference type="Proteomes" id="UP000887159"/>
    </source>
</evidence>
<name>A0A8X6SLK8_TRICX</name>
<gene>
    <name evidence="1" type="ORF">TNCV_4472901</name>
</gene>
<evidence type="ECO:0000313" key="1">
    <source>
        <dbReference type="EMBL" id="GFY11307.1"/>
    </source>
</evidence>